<feature type="transmembrane region" description="Helical" evidence="1">
    <location>
        <begin position="123"/>
        <end position="142"/>
    </location>
</feature>
<dbReference type="InterPro" id="IPR052712">
    <property type="entry name" value="Acid_resist_chaperone_HdeD"/>
</dbReference>
<feature type="transmembrane region" description="Helical" evidence="1">
    <location>
        <begin position="90"/>
        <end position="111"/>
    </location>
</feature>
<protein>
    <submittedName>
        <fullName evidence="2">Protein hdeD</fullName>
    </submittedName>
</protein>
<dbReference type="PANTHER" id="PTHR34989">
    <property type="entry name" value="PROTEIN HDED"/>
    <property type="match status" value="1"/>
</dbReference>
<dbReference type="AlphaFoldDB" id="A0A0D6MIF4"/>
<evidence type="ECO:0000256" key="1">
    <source>
        <dbReference type="SAM" id="Phobius"/>
    </source>
</evidence>
<dbReference type="EMBL" id="BALE01000009">
    <property type="protein sequence ID" value="GAN53235.1"/>
    <property type="molecule type" value="Genomic_DNA"/>
</dbReference>
<dbReference type="RefSeq" id="WP_048847022.1">
    <property type="nucleotide sequence ID" value="NZ_BALE01000009.1"/>
</dbReference>
<feature type="transmembrane region" description="Helical" evidence="1">
    <location>
        <begin position="9"/>
        <end position="28"/>
    </location>
</feature>
<dbReference type="PANTHER" id="PTHR34989:SF1">
    <property type="entry name" value="PROTEIN HDED"/>
    <property type="match status" value="1"/>
</dbReference>
<keyword evidence="1" id="KW-0472">Membrane</keyword>
<reference evidence="2 3" key="1">
    <citation type="submission" date="2012-10" db="EMBL/GenBank/DDBJ databases">
        <title>Genome sequencing of Tanticharoenia sakaeratensis NBRC 103193.</title>
        <authorList>
            <person name="Azuma Y."/>
            <person name="Hadano H."/>
            <person name="Hirakawa H."/>
            <person name="Matsushita K."/>
        </authorList>
    </citation>
    <scope>NUCLEOTIDE SEQUENCE [LARGE SCALE GENOMIC DNA]</scope>
    <source>
        <strain evidence="2 3">NBRC 103193</strain>
    </source>
</reference>
<feature type="transmembrane region" description="Helical" evidence="1">
    <location>
        <begin position="148"/>
        <end position="170"/>
    </location>
</feature>
<dbReference type="Proteomes" id="UP000032679">
    <property type="component" value="Unassembled WGS sequence"/>
</dbReference>
<keyword evidence="3" id="KW-1185">Reference proteome</keyword>
<name>A0A0D6MIF4_9PROT</name>
<gene>
    <name evidence="2" type="ORF">Tasa_009_030</name>
</gene>
<organism evidence="2 3">
    <name type="scientific">Tanticharoenia sakaeratensis NBRC 103193</name>
    <dbReference type="NCBI Taxonomy" id="1231623"/>
    <lineage>
        <taxon>Bacteria</taxon>
        <taxon>Pseudomonadati</taxon>
        <taxon>Pseudomonadota</taxon>
        <taxon>Alphaproteobacteria</taxon>
        <taxon>Acetobacterales</taxon>
        <taxon>Acetobacteraceae</taxon>
        <taxon>Tanticharoenia</taxon>
    </lineage>
</organism>
<keyword evidence="1" id="KW-1133">Transmembrane helix</keyword>
<keyword evidence="1" id="KW-0812">Transmembrane</keyword>
<dbReference type="STRING" id="1231623.Tasa_009_030"/>
<dbReference type="InterPro" id="IPR005325">
    <property type="entry name" value="DUF308_memb"/>
</dbReference>
<evidence type="ECO:0000313" key="2">
    <source>
        <dbReference type="EMBL" id="GAN53235.1"/>
    </source>
</evidence>
<feature type="transmembrane region" description="Helical" evidence="1">
    <location>
        <begin position="66"/>
        <end position="84"/>
    </location>
</feature>
<dbReference type="Pfam" id="PF03729">
    <property type="entry name" value="DUF308"/>
    <property type="match status" value="1"/>
</dbReference>
<accession>A0A0D6MIF4</accession>
<evidence type="ECO:0000313" key="3">
    <source>
        <dbReference type="Proteomes" id="UP000032679"/>
    </source>
</evidence>
<proteinExistence type="predicted"/>
<feature type="transmembrane region" description="Helical" evidence="1">
    <location>
        <begin position="34"/>
        <end position="54"/>
    </location>
</feature>
<dbReference type="GO" id="GO:0005886">
    <property type="term" value="C:plasma membrane"/>
    <property type="evidence" value="ECO:0007669"/>
    <property type="project" value="TreeGrafter"/>
</dbReference>
<sequence>MAIYNSDRWTWFVGLGVASIVLGVLAWIDAMSVSLASVMLLGIAIVVAGIFQIAHAISARDWSGRLFALAGGCLYVLGGVLLMAEPVAGSIFITAVISICMMIAGVARLAIAFSHRETGGWQLMALGGVVTLLIGILLYTSLPWSGLWLIGTFVAVELIIAGVAWLQLGLAMRPARSIR</sequence>
<dbReference type="OrthoDB" id="9815400at2"/>
<comment type="caution">
    <text evidence="2">The sequence shown here is derived from an EMBL/GenBank/DDBJ whole genome shotgun (WGS) entry which is preliminary data.</text>
</comment>